<proteinExistence type="predicted"/>
<protein>
    <submittedName>
        <fullName evidence="1">Uncharacterized protein</fullName>
    </submittedName>
</protein>
<evidence type="ECO:0000313" key="2">
    <source>
        <dbReference type="Proteomes" id="UP001424459"/>
    </source>
</evidence>
<sequence length="60" mass="6189">MTTSAEVSAAQSAVYHLRAALKLLDTTPEMAAAAARLASLVDEVEECVSNRILGTGPTEG</sequence>
<accession>A0ABP7TYS4</accession>
<reference evidence="2" key="1">
    <citation type="journal article" date="2019" name="Int. J. Syst. Evol. Microbiol.">
        <title>The Global Catalogue of Microorganisms (GCM) 10K type strain sequencing project: providing services to taxonomists for standard genome sequencing and annotation.</title>
        <authorList>
            <consortium name="The Broad Institute Genomics Platform"/>
            <consortium name="The Broad Institute Genome Sequencing Center for Infectious Disease"/>
            <person name="Wu L."/>
            <person name="Ma J."/>
        </authorList>
    </citation>
    <scope>NUCLEOTIDE SEQUENCE [LARGE SCALE GENOMIC DNA]</scope>
    <source>
        <strain evidence="2">JCM 17564</strain>
    </source>
</reference>
<gene>
    <name evidence="1" type="ORF">GCM10022281_11320</name>
</gene>
<keyword evidence="2" id="KW-1185">Reference proteome</keyword>
<dbReference type="EMBL" id="BAABBR010000001">
    <property type="protein sequence ID" value="GAA4033271.1"/>
    <property type="molecule type" value="Genomic_DNA"/>
</dbReference>
<dbReference type="Proteomes" id="UP001424459">
    <property type="component" value="Unassembled WGS sequence"/>
</dbReference>
<comment type="caution">
    <text evidence="1">The sequence shown here is derived from an EMBL/GenBank/DDBJ whole genome shotgun (WGS) entry which is preliminary data.</text>
</comment>
<evidence type="ECO:0000313" key="1">
    <source>
        <dbReference type="EMBL" id="GAA4033271.1"/>
    </source>
</evidence>
<organism evidence="1 2">
    <name type="scientific">Sphingomonas rosea</name>
    <dbReference type="NCBI Taxonomy" id="335605"/>
    <lineage>
        <taxon>Bacteria</taxon>
        <taxon>Pseudomonadati</taxon>
        <taxon>Pseudomonadota</taxon>
        <taxon>Alphaproteobacteria</taxon>
        <taxon>Sphingomonadales</taxon>
        <taxon>Sphingomonadaceae</taxon>
        <taxon>Sphingomonas</taxon>
    </lineage>
</organism>
<name>A0ABP7TYS4_9SPHN</name>